<evidence type="ECO:0000313" key="1">
    <source>
        <dbReference type="EMBL" id="KAI5311277.1"/>
    </source>
</evidence>
<sequence length="106" mass="11850">MEAEVMLGIPAEKAWEIYRDNDIINKINPEMLTSAEYIEGDGCHGSLRLFKLGPIQTSAPSTDKFQLEIDTNVKIGRALTILVMGRLAGWAELRFLQSGQGWKLLD</sequence>
<dbReference type="Proteomes" id="UP001054821">
    <property type="component" value="Unassembled WGS sequence"/>
</dbReference>
<dbReference type="Gene3D" id="3.30.530.20">
    <property type="match status" value="1"/>
</dbReference>
<dbReference type="InterPro" id="IPR023393">
    <property type="entry name" value="START-like_dom_sf"/>
</dbReference>
<dbReference type="AlphaFoldDB" id="A0AAD4UST3"/>
<gene>
    <name evidence="1" type="ORF">L3X38_000115</name>
</gene>
<name>A0AAD4UST3_PRUDU</name>
<dbReference type="SUPFAM" id="SSF55961">
    <property type="entry name" value="Bet v1-like"/>
    <property type="match status" value="1"/>
</dbReference>
<dbReference type="EMBL" id="JAJFAZ020000048">
    <property type="protein sequence ID" value="KAI5311277.1"/>
    <property type="molecule type" value="Genomic_DNA"/>
</dbReference>
<protein>
    <submittedName>
        <fullName evidence="1">Uncharacterized protein</fullName>
    </submittedName>
</protein>
<accession>A0AAD4UST3</accession>
<organism evidence="1 2">
    <name type="scientific">Prunus dulcis</name>
    <name type="common">Almond</name>
    <name type="synonym">Amygdalus dulcis</name>
    <dbReference type="NCBI Taxonomy" id="3755"/>
    <lineage>
        <taxon>Eukaryota</taxon>
        <taxon>Viridiplantae</taxon>
        <taxon>Streptophyta</taxon>
        <taxon>Embryophyta</taxon>
        <taxon>Tracheophyta</taxon>
        <taxon>Spermatophyta</taxon>
        <taxon>Magnoliopsida</taxon>
        <taxon>eudicotyledons</taxon>
        <taxon>Gunneridae</taxon>
        <taxon>Pentapetalae</taxon>
        <taxon>rosids</taxon>
        <taxon>fabids</taxon>
        <taxon>Rosales</taxon>
        <taxon>Rosaceae</taxon>
        <taxon>Amygdaloideae</taxon>
        <taxon>Amygdaleae</taxon>
        <taxon>Prunus</taxon>
    </lineage>
</organism>
<proteinExistence type="predicted"/>
<evidence type="ECO:0000313" key="2">
    <source>
        <dbReference type="Proteomes" id="UP001054821"/>
    </source>
</evidence>
<keyword evidence="2" id="KW-1185">Reference proteome</keyword>
<comment type="caution">
    <text evidence="1">The sequence shown here is derived from an EMBL/GenBank/DDBJ whole genome shotgun (WGS) entry which is preliminary data.</text>
</comment>
<reference evidence="1 2" key="1">
    <citation type="journal article" date="2022" name="G3 (Bethesda)">
        <title>Whole-genome sequence and methylome profiling of the almond [Prunus dulcis (Mill.) D.A. Webb] cultivar 'Nonpareil'.</title>
        <authorList>
            <person name="D'Amico-Willman K.M."/>
            <person name="Ouma W.Z."/>
            <person name="Meulia T."/>
            <person name="Sideli G.M."/>
            <person name="Gradziel T.M."/>
            <person name="Fresnedo-Ramirez J."/>
        </authorList>
    </citation>
    <scope>NUCLEOTIDE SEQUENCE [LARGE SCALE GENOMIC DNA]</scope>
    <source>
        <strain evidence="1">Clone GOH B32 T37-40</strain>
    </source>
</reference>